<sequence>MITIVRDEEKTPFKSSSNPNLLNVSPKVSMRRLSRSNTLPRMPRLEVEGGATLDDLSTLSMEPSKVTRLRRWIISLVVVDFDIDYGPKVTGIYPPLQFSAQEESNIAFSSFPDSPQAESGSYIHSFRIRCPASVAQAAMDEITPGAEVDGFIYGFAHFTQRRDPKSKRGYQQRSLVILSQHAYPSLFYSMSSYLGEEFLSHGGPMLEVACHNVANWPDPHPSTTLELGFLGYVFTTDLPEASGAQLANALNKVQAKPDPYMHIIATLAPQQPPIIDALQSCLAHLWSIWECLILCEPILVFGTSAAMASQVVWWLRGLLHPIPLAGDFRPFFTIHDSDHSTLVNCRAPQAGLLLGVTNPFFNRACSHWPHVLSVGPSKKKATQGSANISGGPPLGWTTKTHKRHVSKDLVLLRKLQDALHRDERAQLEASEALREHLTSRTTAFLVPLQRYLNTLIPTHADPAPTPFPPARLKPFNENAFFASLKANGSPLPFKRSAKRKDFYEKWMRTRAFGLWLAGQEEVVNRVLSEPPSSALLPRTARLEPSRPQSARPVSPSGSVSSG</sequence>
<proteinExistence type="predicted"/>
<reference evidence="1" key="1">
    <citation type="journal article" date="2021" name="Environ. Microbiol.">
        <title>Gene family expansions and transcriptome signatures uncover fungal adaptations to wood decay.</title>
        <authorList>
            <person name="Hage H."/>
            <person name="Miyauchi S."/>
            <person name="Viragh M."/>
            <person name="Drula E."/>
            <person name="Min B."/>
            <person name="Chaduli D."/>
            <person name="Navarro D."/>
            <person name="Favel A."/>
            <person name="Norest M."/>
            <person name="Lesage-Meessen L."/>
            <person name="Balint B."/>
            <person name="Merenyi Z."/>
            <person name="de Eugenio L."/>
            <person name="Morin E."/>
            <person name="Martinez A.T."/>
            <person name="Baldrian P."/>
            <person name="Stursova M."/>
            <person name="Martinez M.J."/>
            <person name="Novotny C."/>
            <person name="Magnuson J.K."/>
            <person name="Spatafora J.W."/>
            <person name="Maurice S."/>
            <person name="Pangilinan J."/>
            <person name="Andreopoulos W."/>
            <person name="LaButti K."/>
            <person name="Hundley H."/>
            <person name="Na H."/>
            <person name="Kuo A."/>
            <person name="Barry K."/>
            <person name="Lipzen A."/>
            <person name="Henrissat B."/>
            <person name="Riley R."/>
            <person name="Ahrendt S."/>
            <person name="Nagy L.G."/>
            <person name="Grigoriev I.V."/>
            <person name="Martin F."/>
            <person name="Rosso M.N."/>
        </authorList>
    </citation>
    <scope>NUCLEOTIDE SEQUENCE</scope>
    <source>
        <strain evidence="1">CBS 384.51</strain>
    </source>
</reference>
<accession>A0ACB8TYW9</accession>
<protein>
    <submittedName>
        <fullName evidence="1">DUF1630-domain-containing protein</fullName>
    </submittedName>
</protein>
<name>A0ACB8TYW9_9APHY</name>
<dbReference type="EMBL" id="MU274918">
    <property type="protein sequence ID" value="KAI0087267.1"/>
    <property type="molecule type" value="Genomic_DNA"/>
</dbReference>
<comment type="caution">
    <text evidence="1">The sequence shown here is derived from an EMBL/GenBank/DDBJ whole genome shotgun (WGS) entry which is preliminary data.</text>
</comment>
<dbReference type="Proteomes" id="UP001055072">
    <property type="component" value="Unassembled WGS sequence"/>
</dbReference>
<organism evidence="1 2">
    <name type="scientific">Irpex rosettiformis</name>
    <dbReference type="NCBI Taxonomy" id="378272"/>
    <lineage>
        <taxon>Eukaryota</taxon>
        <taxon>Fungi</taxon>
        <taxon>Dikarya</taxon>
        <taxon>Basidiomycota</taxon>
        <taxon>Agaricomycotina</taxon>
        <taxon>Agaricomycetes</taxon>
        <taxon>Polyporales</taxon>
        <taxon>Irpicaceae</taxon>
        <taxon>Irpex</taxon>
    </lineage>
</organism>
<evidence type="ECO:0000313" key="2">
    <source>
        <dbReference type="Proteomes" id="UP001055072"/>
    </source>
</evidence>
<evidence type="ECO:0000313" key="1">
    <source>
        <dbReference type="EMBL" id="KAI0087267.1"/>
    </source>
</evidence>
<keyword evidence="2" id="KW-1185">Reference proteome</keyword>
<gene>
    <name evidence="1" type="ORF">BDY19DRAFT_893219</name>
</gene>